<dbReference type="InterPro" id="IPR039099">
    <property type="entry name" value="Pannexin"/>
</dbReference>
<evidence type="ECO:0000256" key="8">
    <source>
        <dbReference type="ARBA" id="ARBA00023065"/>
    </source>
</evidence>
<keyword evidence="7 14" id="KW-1133">Transmembrane helix</keyword>
<evidence type="ECO:0000256" key="13">
    <source>
        <dbReference type="PIRSR" id="PIRSR600990-52"/>
    </source>
</evidence>
<evidence type="ECO:0000256" key="12">
    <source>
        <dbReference type="PIRSR" id="PIRSR600990-51"/>
    </source>
</evidence>
<evidence type="ECO:0000313" key="16">
    <source>
        <dbReference type="EMBL" id="AFP02851.1"/>
    </source>
</evidence>
<dbReference type="GO" id="GO:0032732">
    <property type="term" value="P:positive regulation of interleukin-1 production"/>
    <property type="evidence" value="ECO:0007669"/>
    <property type="project" value="InterPro"/>
</dbReference>
<dbReference type="PANTHER" id="PTHR15759:SF3">
    <property type="entry name" value="PANNEXIN-3"/>
    <property type="match status" value="1"/>
</dbReference>
<organism evidence="16">
    <name type="scientific">Callorhinchus milii</name>
    <name type="common">Ghost shark</name>
    <dbReference type="NCBI Taxonomy" id="7868"/>
    <lineage>
        <taxon>Eukaryota</taxon>
        <taxon>Metazoa</taxon>
        <taxon>Chordata</taxon>
        <taxon>Craniata</taxon>
        <taxon>Vertebrata</taxon>
        <taxon>Chondrichthyes</taxon>
        <taxon>Holocephali</taxon>
        <taxon>Chimaeriformes</taxon>
        <taxon>Callorhinchidae</taxon>
        <taxon>Callorhinchus</taxon>
    </lineage>
</organism>
<evidence type="ECO:0000256" key="6">
    <source>
        <dbReference type="ARBA" id="ARBA00022824"/>
    </source>
</evidence>
<reference evidence="16 18" key="3">
    <citation type="journal article" date="2014" name="Nature">
        <title>Elephant shark genome provides unique insights into gnathostome evolution.</title>
        <authorList>
            <consortium name="International Elephant Shark Genome Sequencing Consortium"/>
            <person name="Venkatesh B."/>
            <person name="Lee A.P."/>
            <person name="Ravi V."/>
            <person name="Maurya A.K."/>
            <person name="Lian M.M."/>
            <person name="Swann J.B."/>
            <person name="Ohta Y."/>
            <person name="Flajnik M.F."/>
            <person name="Sutoh Y."/>
            <person name="Kasahara M."/>
            <person name="Hoon S."/>
            <person name="Gangu V."/>
            <person name="Roy S.W."/>
            <person name="Irimia M."/>
            <person name="Korzh V."/>
            <person name="Kondrychyn I."/>
            <person name="Lim Z.W."/>
            <person name="Tay B.H."/>
            <person name="Tohari S."/>
            <person name="Kong K.W."/>
            <person name="Ho S."/>
            <person name="Lorente-Galdos B."/>
            <person name="Quilez J."/>
            <person name="Marques-Bonet T."/>
            <person name="Raney B.J."/>
            <person name="Ingham P.W."/>
            <person name="Tay A."/>
            <person name="Hillier L.W."/>
            <person name="Minx P."/>
            <person name="Boehm T."/>
            <person name="Wilson R.K."/>
            <person name="Brenner S."/>
            <person name="Warren W.C."/>
        </authorList>
    </citation>
    <scope>NUCLEOTIDE SEQUENCE</scope>
    <source>
        <tissue evidence="16">Heart</tissue>
    </source>
</reference>
<evidence type="ECO:0000256" key="11">
    <source>
        <dbReference type="ARBA" id="ARBA00023303"/>
    </source>
</evidence>
<dbReference type="GeneID" id="103180257"/>
<evidence type="ECO:0000256" key="3">
    <source>
        <dbReference type="ARBA" id="ARBA00022448"/>
    </source>
</evidence>
<keyword evidence="10 12" id="KW-0325">Glycoprotein</keyword>
<evidence type="ECO:0000256" key="14">
    <source>
        <dbReference type="RuleBase" id="RU010713"/>
    </source>
</evidence>
<dbReference type="OrthoDB" id="10056939at2759"/>
<keyword evidence="9 14" id="KW-0472">Membrane</keyword>
<comment type="function">
    <text evidence="14">Structural component of the gap junctions and the hemichannels.</text>
</comment>
<dbReference type="GO" id="GO:0022829">
    <property type="term" value="F:wide pore channel activity"/>
    <property type="evidence" value="ECO:0007669"/>
    <property type="project" value="TreeGrafter"/>
</dbReference>
<dbReference type="KEGG" id="cmk:103180257"/>
<dbReference type="GO" id="GO:0005789">
    <property type="term" value="C:endoplasmic reticulum membrane"/>
    <property type="evidence" value="ECO:0007669"/>
    <property type="project" value="UniProtKB-SubCell"/>
</dbReference>
<dbReference type="AlphaFoldDB" id="V9KV30"/>
<dbReference type="Pfam" id="PF00876">
    <property type="entry name" value="Innexin"/>
    <property type="match status" value="1"/>
</dbReference>
<gene>
    <name evidence="17" type="primary">panx3</name>
    <name evidence="14" type="synonym">PANX</name>
</gene>
<reference evidence="18" key="1">
    <citation type="journal article" date="2006" name="Science">
        <title>Ancient noncoding elements conserved in the human genome.</title>
        <authorList>
            <person name="Venkatesh B."/>
            <person name="Kirkness E.F."/>
            <person name="Loh Y.H."/>
            <person name="Halpern A.L."/>
            <person name="Lee A.P."/>
            <person name="Johnson J."/>
            <person name="Dandona N."/>
            <person name="Viswanathan L.D."/>
            <person name="Tay A."/>
            <person name="Venter J.C."/>
            <person name="Strausberg R.L."/>
            <person name="Brenner S."/>
        </authorList>
    </citation>
    <scope>NUCLEOTIDE SEQUENCE [LARGE SCALE GENOMIC DNA]</scope>
</reference>
<feature type="glycosylation site" description="N-linked (GlcNAc...) asparagine" evidence="12">
    <location>
        <position position="252"/>
    </location>
</feature>
<evidence type="ECO:0000313" key="18">
    <source>
        <dbReference type="Proteomes" id="UP000314986"/>
    </source>
</evidence>
<reference evidence="18" key="2">
    <citation type="journal article" date="2007" name="PLoS Biol.">
        <title>Survey sequencing and comparative analysis of the elephant shark (Callorhinchus milii) genome.</title>
        <authorList>
            <person name="Venkatesh B."/>
            <person name="Kirkness E.F."/>
            <person name="Loh Y.H."/>
            <person name="Halpern A.L."/>
            <person name="Lee A.P."/>
            <person name="Johnson J."/>
            <person name="Dandona N."/>
            <person name="Viswanathan L.D."/>
            <person name="Tay A."/>
            <person name="Venter J.C."/>
            <person name="Strausberg R.L."/>
            <person name="Brenner S."/>
        </authorList>
    </citation>
    <scope>NUCLEOTIDE SEQUENCE [LARGE SCALE GENOMIC DNA]</scope>
</reference>
<evidence type="ECO:0000313" key="17">
    <source>
        <dbReference type="Ensembl" id="ENSCMIP00000009184.1"/>
    </source>
</evidence>
<evidence type="ECO:0000256" key="4">
    <source>
        <dbReference type="ARBA" id="ARBA00022475"/>
    </source>
</evidence>
<evidence type="ECO:0000256" key="1">
    <source>
        <dbReference type="ARBA" id="ARBA00004477"/>
    </source>
</evidence>
<name>V9KV30_CALMI</name>
<dbReference type="PANTHER" id="PTHR15759">
    <property type="entry name" value="PANNEXIN"/>
    <property type="match status" value="1"/>
</dbReference>
<evidence type="ECO:0000256" key="9">
    <source>
        <dbReference type="ARBA" id="ARBA00023136"/>
    </source>
</evidence>
<dbReference type="Proteomes" id="UP000314986">
    <property type="component" value="Unassembled WGS sequence"/>
</dbReference>
<feature type="region of interest" description="Disordered" evidence="15">
    <location>
        <begin position="380"/>
        <end position="431"/>
    </location>
</feature>
<dbReference type="EMBL" id="JW870333">
    <property type="protein sequence ID" value="AFP02851.1"/>
    <property type="molecule type" value="mRNA"/>
</dbReference>
<dbReference type="GO" id="GO:0034220">
    <property type="term" value="P:monoatomic ion transmembrane transport"/>
    <property type="evidence" value="ECO:0007669"/>
    <property type="project" value="UniProtKB-KW"/>
</dbReference>
<feature type="glycosylation site" description="N-linked (GlcNAc...) asparagine" evidence="13">
    <location>
        <position position="71"/>
    </location>
</feature>
<feature type="transmembrane region" description="Helical" evidence="14">
    <location>
        <begin position="269"/>
        <end position="293"/>
    </location>
</feature>
<dbReference type="InterPro" id="IPR000990">
    <property type="entry name" value="Innexin"/>
</dbReference>
<keyword evidence="5 14" id="KW-0812">Transmembrane</keyword>
<evidence type="ECO:0000256" key="7">
    <source>
        <dbReference type="ARBA" id="ARBA00022989"/>
    </source>
</evidence>
<comment type="similarity">
    <text evidence="14">Belongs to the pannexin family.</text>
</comment>
<keyword evidence="3 14" id="KW-0813">Transport</keyword>
<accession>V9KV30</accession>
<dbReference type="PROSITE" id="PS51013">
    <property type="entry name" value="PANNEXIN"/>
    <property type="match status" value="1"/>
</dbReference>
<feature type="transmembrane region" description="Helical" evidence="14">
    <location>
        <begin position="109"/>
        <end position="131"/>
    </location>
</feature>
<keyword evidence="4" id="KW-1003">Cell membrane</keyword>
<dbReference type="GeneTree" id="ENSGT00940000153972"/>
<proteinExistence type="evidence at transcript level"/>
<keyword evidence="6" id="KW-0256">Endoplasmic reticulum</keyword>
<keyword evidence="11 14" id="KW-0407">Ion channel</keyword>
<sequence>MSIAGMAAEFILSDSLIREPANTRASSLRLELARDRLIKFISVGLPLLLVSAAFAKEISLRSQISCFPPSNFSTKQAAYVDAICWESLLHQHIQPSGNVAQRSLWIHKVFPYSLLVIAVTMYLPALIWKLFAKPSLASDLIFITDELDKAYNRSIKVAQLIVKKHENSLSARSLIQEELDRARKEGVLDFPLLHRYLACKSRSYHLISIYLMRNFLLLVFIAAACLYLIYCHFPAFFQDRFSCSIKSDLLANDPTIPNAIQCKLTSMTIFQLISVVNGTVYLLLVPMIIYSLFQLCYWDRRFLSVYAMLPAFDLVRRKMTRCALNDLNIILHFLQANMGQLQSFNRLSVLCVVKNMSAQQKGYTLVDMMTLLVGLEDKTPGDGANTPVTVDNGTVGPHRPRDTDPNQEPGQDQRTEGVCGGYPKSQDCSSC</sequence>
<dbReference type="OMA" id="GQDKMKS"/>
<evidence type="ECO:0000256" key="10">
    <source>
        <dbReference type="ARBA" id="ARBA00023180"/>
    </source>
</evidence>
<keyword evidence="18" id="KW-1185">Reference proteome</keyword>
<dbReference type="CTD" id="116337"/>
<dbReference type="GO" id="GO:0006812">
    <property type="term" value="P:monoatomic cation transport"/>
    <property type="evidence" value="ECO:0007669"/>
    <property type="project" value="InterPro"/>
</dbReference>
<feature type="transmembrane region" description="Helical" evidence="14">
    <location>
        <begin position="210"/>
        <end position="230"/>
    </location>
</feature>
<dbReference type="GO" id="GO:0007267">
    <property type="term" value="P:cell-cell signaling"/>
    <property type="evidence" value="ECO:0007669"/>
    <property type="project" value="TreeGrafter"/>
</dbReference>
<dbReference type="RefSeq" id="XP_007894201.1">
    <property type="nucleotide sequence ID" value="XM_007896010.2"/>
</dbReference>
<protein>
    <recommendedName>
        <fullName evidence="14">Pannexin</fullName>
    </recommendedName>
</protein>
<dbReference type="GO" id="GO:0005886">
    <property type="term" value="C:plasma membrane"/>
    <property type="evidence" value="ECO:0007669"/>
    <property type="project" value="UniProtKB-SubCell"/>
</dbReference>
<evidence type="ECO:0000256" key="5">
    <source>
        <dbReference type="ARBA" id="ARBA00022692"/>
    </source>
</evidence>
<keyword evidence="8 14" id="KW-0406">Ion transport</keyword>
<evidence type="ECO:0000256" key="15">
    <source>
        <dbReference type="SAM" id="MobiDB-lite"/>
    </source>
</evidence>
<comment type="caution">
    <text evidence="14">Lacks conserved residue(s) required for the propagation of feature annotation.</text>
</comment>
<reference evidence="17" key="4">
    <citation type="submission" date="2025-05" db="UniProtKB">
        <authorList>
            <consortium name="Ensembl"/>
        </authorList>
    </citation>
    <scope>IDENTIFICATION</scope>
</reference>
<evidence type="ECO:0000256" key="2">
    <source>
        <dbReference type="ARBA" id="ARBA00004651"/>
    </source>
</evidence>
<dbReference type="GO" id="GO:0005921">
    <property type="term" value="C:gap junction"/>
    <property type="evidence" value="ECO:0007669"/>
    <property type="project" value="UniProtKB-UniRule"/>
</dbReference>
<comment type="subcellular location">
    <subcellularLocation>
        <location evidence="2 14">Cell membrane</location>
        <topology evidence="2 14">Multi-pass membrane protein</topology>
    </subcellularLocation>
    <subcellularLocation>
        <location evidence="1">Endoplasmic reticulum membrane</location>
        <topology evidence="1">Multi-pass membrane protein</topology>
    </subcellularLocation>
</comment>
<dbReference type="Ensembl" id="ENSCMIT00000009438.1">
    <property type="protein sequence ID" value="ENSCMIP00000009184.1"/>
    <property type="gene ID" value="ENSCMIG00000004886.1"/>
</dbReference>